<evidence type="ECO:0000256" key="1">
    <source>
        <dbReference type="SAM" id="Phobius"/>
    </source>
</evidence>
<dbReference type="AlphaFoldDB" id="A0A5B8A5U0"/>
<keyword evidence="1" id="KW-0472">Membrane</keyword>
<dbReference type="OrthoDB" id="9788724at2"/>
<keyword evidence="1" id="KW-1133">Transmembrane helix</keyword>
<keyword evidence="3" id="KW-1185">Reference proteome</keyword>
<dbReference type="EMBL" id="CP040896">
    <property type="protein sequence ID" value="QDA62591.1"/>
    <property type="molecule type" value="Genomic_DNA"/>
</dbReference>
<reference evidence="2 3" key="1">
    <citation type="submission" date="2019-06" db="EMBL/GenBank/DDBJ databases">
        <authorList>
            <person name="Srinivasan S."/>
        </authorList>
    </citation>
    <scope>NUCLEOTIDE SEQUENCE [LARGE SCALE GENOMIC DNA]</scope>
    <source>
        <strain evidence="2 3">17J68-5</strain>
    </source>
</reference>
<feature type="transmembrane region" description="Helical" evidence="1">
    <location>
        <begin position="122"/>
        <end position="140"/>
    </location>
</feature>
<evidence type="ECO:0000313" key="3">
    <source>
        <dbReference type="Proteomes" id="UP000305398"/>
    </source>
</evidence>
<feature type="transmembrane region" description="Helical" evidence="1">
    <location>
        <begin position="214"/>
        <end position="233"/>
    </location>
</feature>
<name>A0A5B8A5U0_9BACT</name>
<feature type="transmembrane region" description="Helical" evidence="1">
    <location>
        <begin position="334"/>
        <end position="352"/>
    </location>
</feature>
<sequence>MAVLLMLLVNNPGDWNHYVTPFKHVAWNGCRAADLVYPAFLFIVGVSLVYALGSVRNQPERHTNAMLRVGRRAVTICLIGLLISLLPHFYFTSFRIPGVLQRIAVVYLVCSLLFLKTTWRTQAWLTVGILLLYSVLLQVVPVPGIGPANLEPSTNLGAWLDRLVFGKSHLFDDQKAWDPEGLLSTLPAIGTGLLGMLTARWLRRRTVDAATKVAWLFVAGGAGIVLGMIWNGWFPINKNLWTSSFVLYVGGISIVVLAALYWLCDVQGYRGAWTKIFLVCGVNALPVFFFTEALERLWTRLKMHNAAGEKVYPRDWLYDTFFVPTFSNPYHASLAWALLYTAICVAILWVSYRRHIIIKV</sequence>
<evidence type="ECO:0000313" key="2">
    <source>
        <dbReference type="EMBL" id="QDA62591.1"/>
    </source>
</evidence>
<feature type="transmembrane region" description="Helical" evidence="1">
    <location>
        <begin position="181"/>
        <end position="202"/>
    </location>
</feature>
<accession>A0A5B8A5U0</accession>
<protein>
    <submittedName>
        <fullName evidence="2">DUF5009 domain-containing protein</fullName>
    </submittedName>
</protein>
<dbReference type="KEGG" id="hyj:FHG12_14360"/>
<dbReference type="PANTHER" id="PTHR31061">
    <property type="entry name" value="LD22376P"/>
    <property type="match status" value="1"/>
</dbReference>
<gene>
    <name evidence="2" type="ORF">FHG12_14360</name>
</gene>
<dbReference type="Proteomes" id="UP000305398">
    <property type="component" value="Chromosome"/>
</dbReference>
<proteinExistence type="predicted"/>
<organism evidence="2 3">
    <name type="scientific">Hymenobacter jejuensis</name>
    <dbReference type="NCBI Taxonomy" id="2502781"/>
    <lineage>
        <taxon>Bacteria</taxon>
        <taxon>Pseudomonadati</taxon>
        <taxon>Bacteroidota</taxon>
        <taxon>Cytophagia</taxon>
        <taxon>Cytophagales</taxon>
        <taxon>Hymenobacteraceae</taxon>
        <taxon>Hymenobacter</taxon>
    </lineage>
</organism>
<feature type="transmembrane region" description="Helical" evidence="1">
    <location>
        <begin position="73"/>
        <end position="90"/>
    </location>
</feature>
<feature type="transmembrane region" description="Helical" evidence="1">
    <location>
        <begin position="245"/>
        <end position="264"/>
    </location>
</feature>
<feature type="transmembrane region" description="Helical" evidence="1">
    <location>
        <begin position="35"/>
        <end position="53"/>
    </location>
</feature>
<feature type="transmembrane region" description="Helical" evidence="1">
    <location>
        <begin position="276"/>
        <end position="294"/>
    </location>
</feature>
<feature type="transmembrane region" description="Helical" evidence="1">
    <location>
        <begin position="96"/>
        <end position="115"/>
    </location>
</feature>
<keyword evidence="1" id="KW-0812">Transmembrane</keyword>
<dbReference type="PANTHER" id="PTHR31061:SF24">
    <property type="entry name" value="LD22376P"/>
    <property type="match status" value="1"/>
</dbReference>